<dbReference type="AlphaFoldDB" id="A0A7G9FLX1"/>
<keyword evidence="2" id="KW-0663">Pyridoxal phosphate</keyword>
<dbReference type="PANTHER" id="PTHR42885:SF1">
    <property type="entry name" value="THREONINE-PHOSPHATE DECARBOXYLASE"/>
    <property type="match status" value="1"/>
</dbReference>
<gene>
    <name evidence="4" type="ORF">H9Q76_12705</name>
</gene>
<evidence type="ECO:0000259" key="3">
    <source>
        <dbReference type="Pfam" id="PF00155"/>
    </source>
</evidence>
<dbReference type="InterPro" id="IPR004839">
    <property type="entry name" value="Aminotransferase_I/II_large"/>
</dbReference>
<dbReference type="PANTHER" id="PTHR42885">
    <property type="entry name" value="HISTIDINOL-PHOSPHATE AMINOTRANSFERASE-RELATED"/>
    <property type="match status" value="1"/>
</dbReference>
<evidence type="ECO:0000256" key="1">
    <source>
        <dbReference type="ARBA" id="ARBA00001933"/>
    </source>
</evidence>
<comment type="cofactor">
    <cofactor evidence="1">
        <name>pyridoxal 5'-phosphate</name>
        <dbReference type="ChEBI" id="CHEBI:597326"/>
    </cofactor>
</comment>
<evidence type="ECO:0000256" key="2">
    <source>
        <dbReference type="ARBA" id="ARBA00022898"/>
    </source>
</evidence>
<dbReference type="GO" id="GO:0008483">
    <property type="term" value="F:transaminase activity"/>
    <property type="evidence" value="ECO:0007669"/>
    <property type="project" value="UniProtKB-KW"/>
</dbReference>
<reference evidence="4 5" key="1">
    <citation type="submission" date="2020-08" db="EMBL/GenBank/DDBJ databases">
        <authorList>
            <person name="Liu C."/>
            <person name="Sun Q."/>
        </authorList>
    </citation>
    <scope>NUCLEOTIDE SEQUENCE [LARGE SCALE GENOMIC DNA]</scope>
    <source>
        <strain evidence="4 5">NSJ-4</strain>
    </source>
</reference>
<name>A0A7G9FLX1_9FIRM</name>
<dbReference type="KEGG" id="wcp:H9Q76_12705"/>
<feature type="domain" description="Aminotransferase class I/classII large" evidence="3">
    <location>
        <begin position="19"/>
        <end position="356"/>
    </location>
</feature>
<dbReference type="Gene3D" id="3.40.640.10">
    <property type="entry name" value="Type I PLP-dependent aspartate aminotransferase-like (Major domain)"/>
    <property type="match status" value="1"/>
</dbReference>
<evidence type="ECO:0000313" key="5">
    <source>
        <dbReference type="Proteomes" id="UP000515819"/>
    </source>
</evidence>
<keyword evidence="4" id="KW-0032">Aminotransferase</keyword>
<dbReference type="GO" id="GO:0030170">
    <property type="term" value="F:pyridoxal phosphate binding"/>
    <property type="evidence" value="ECO:0007669"/>
    <property type="project" value="InterPro"/>
</dbReference>
<sequence>MEYNYTHGGDVYRNPIEYDFSINVNPLGMPLASIQAAHEGVVLTGRYPDYKAEQLCHAIAKAQNIPADRIIPGNGAAELLYALGQTIPGKALAIAPTFTGYAEAVAAGGGEMSYAGCEDADGGVDDMSGQDRLQFDSETVIQRLLAKLDDSIRLVFLCNPNNPTGTLFTREQILRVLAKAEAMQAYVCVDECFLPFLEEEASYSMLPYLAKHPRLLVLRAFTKIYCMAGLRLGYLACGDTELQSRIRAKLQPWNTSIPAQMAGIAALSDTEYLAKTRENLQAERAYLVPRLRELVAEVYDGYGNFLLFHDEPDLKERMLEVGVLIRACGDFEGLDDTYFRIGIRSHSENQEFIRRLAHVKNVVK</sequence>
<accession>A0A7G9FLX1</accession>
<keyword evidence="5" id="KW-1185">Reference proteome</keyword>
<dbReference type="EMBL" id="CP060632">
    <property type="protein sequence ID" value="QNL99552.1"/>
    <property type="molecule type" value="Genomic_DNA"/>
</dbReference>
<evidence type="ECO:0000313" key="4">
    <source>
        <dbReference type="EMBL" id="QNL99552.1"/>
    </source>
</evidence>
<keyword evidence="4" id="KW-0808">Transferase</keyword>
<dbReference type="RefSeq" id="WP_249321265.1">
    <property type="nucleotide sequence ID" value="NZ_CP060632.1"/>
</dbReference>
<organism evidence="4 5">
    <name type="scientific">Wujia chipingensis</name>
    <dbReference type="NCBI Taxonomy" id="2763670"/>
    <lineage>
        <taxon>Bacteria</taxon>
        <taxon>Bacillati</taxon>
        <taxon>Bacillota</taxon>
        <taxon>Clostridia</taxon>
        <taxon>Lachnospirales</taxon>
        <taxon>Lachnospiraceae</taxon>
        <taxon>Wujia</taxon>
    </lineage>
</organism>
<dbReference type="InterPro" id="IPR015421">
    <property type="entry name" value="PyrdxlP-dep_Trfase_major"/>
</dbReference>
<dbReference type="InterPro" id="IPR015424">
    <property type="entry name" value="PyrdxlP-dep_Trfase"/>
</dbReference>
<dbReference type="Gene3D" id="3.90.1150.10">
    <property type="entry name" value="Aspartate Aminotransferase, domain 1"/>
    <property type="match status" value="1"/>
</dbReference>
<dbReference type="Pfam" id="PF00155">
    <property type="entry name" value="Aminotran_1_2"/>
    <property type="match status" value="1"/>
</dbReference>
<dbReference type="CDD" id="cd00609">
    <property type="entry name" value="AAT_like"/>
    <property type="match status" value="1"/>
</dbReference>
<dbReference type="Proteomes" id="UP000515819">
    <property type="component" value="Chromosome"/>
</dbReference>
<proteinExistence type="predicted"/>
<protein>
    <submittedName>
        <fullName evidence="4">Aminotransferase class I/II-fold pyridoxal phosphate-dependent enzyme</fullName>
    </submittedName>
</protein>
<dbReference type="SUPFAM" id="SSF53383">
    <property type="entry name" value="PLP-dependent transferases"/>
    <property type="match status" value="1"/>
</dbReference>
<dbReference type="InterPro" id="IPR015422">
    <property type="entry name" value="PyrdxlP-dep_Trfase_small"/>
</dbReference>